<proteinExistence type="predicted"/>
<name>A0A100YVP7_TRASO</name>
<protein>
    <recommendedName>
        <fullName evidence="3">HAD family phosphatase</fullName>
    </recommendedName>
</protein>
<dbReference type="Pfam" id="PF00702">
    <property type="entry name" value="Hydrolase"/>
    <property type="match status" value="1"/>
</dbReference>
<dbReference type="Gene3D" id="1.10.150.240">
    <property type="entry name" value="Putative phosphatase, domain 2"/>
    <property type="match status" value="1"/>
</dbReference>
<dbReference type="SFLD" id="SFLDG01129">
    <property type="entry name" value="C1.5:_HAD__Beta-PGM__Phosphata"/>
    <property type="match status" value="1"/>
</dbReference>
<dbReference type="PANTHER" id="PTHR18901:SF38">
    <property type="entry name" value="PSEUDOURIDINE-5'-PHOSPHATASE"/>
    <property type="match status" value="1"/>
</dbReference>
<dbReference type="CDD" id="cd07505">
    <property type="entry name" value="HAD_BPGM-like"/>
    <property type="match status" value="1"/>
</dbReference>
<dbReference type="OrthoDB" id="9797743at2"/>
<keyword evidence="2" id="KW-1185">Reference proteome</keyword>
<dbReference type="EMBL" id="LOJF01000009">
    <property type="protein sequence ID" value="KUH58561.1"/>
    <property type="molecule type" value="Genomic_DNA"/>
</dbReference>
<dbReference type="Proteomes" id="UP000054078">
    <property type="component" value="Unassembled WGS sequence"/>
</dbReference>
<dbReference type="GO" id="GO:0016791">
    <property type="term" value="F:phosphatase activity"/>
    <property type="evidence" value="ECO:0007669"/>
    <property type="project" value="TreeGrafter"/>
</dbReference>
<sequence length="228" mass="24981">MRQTHSENPLWPPSFSAAIFDFDDTLALTHDLWRQVDIAFLRSRGISYTPDVGRTLTMLGFAGGARWCIERYGLKDTVEEICDEWNSMGRALYATQVRLRQGAEEYLAALRSAGVPLALATTNDPDVLAAMKANVDVYGLFDAVVCAIEVGCGKDHPDIYLEAAKRISAKPGDCMVFEDLLQGICSAKRAGMKTCAVLSNNPLQDEREVVGASDCAIANWREALGTEK</sequence>
<dbReference type="STRING" id="1299998.AUL39_06165"/>
<evidence type="ECO:0008006" key="3">
    <source>
        <dbReference type="Google" id="ProtNLM"/>
    </source>
</evidence>
<dbReference type="InterPro" id="IPR023214">
    <property type="entry name" value="HAD_sf"/>
</dbReference>
<dbReference type="InterPro" id="IPR006439">
    <property type="entry name" value="HAD-SF_hydro_IA"/>
</dbReference>
<organism evidence="1 2">
    <name type="scientific">Tractidigestivibacter scatoligenes</name>
    <name type="common">Olsenella scatoligenes</name>
    <dbReference type="NCBI Taxonomy" id="1299998"/>
    <lineage>
        <taxon>Bacteria</taxon>
        <taxon>Bacillati</taxon>
        <taxon>Actinomycetota</taxon>
        <taxon>Coriobacteriia</taxon>
        <taxon>Coriobacteriales</taxon>
        <taxon>Atopobiaceae</taxon>
        <taxon>Tractidigestivibacter</taxon>
    </lineage>
</organism>
<accession>A0A100YVP7</accession>
<dbReference type="SFLD" id="SFLDS00003">
    <property type="entry name" value="Haloacid_Dehalogenase"/>
    <property type="match status" value="1"/>
</dbReference>
<reference evidence="1 2" key="1">
    <citation type="submission" date="2015-12" db="EMBL/GenBank/DDBJ databases">
        <title>Draft Genome Sequence of Olsenella scatoligenes SK9K4T; a Producer of 3-Methylindole- (skatole) and 4-Methylphenol- (p-cresol) Isolated from Pig Feces.</title>
        <authorList>
            <person name="Li X."/>
            <person name="Borg B."/>
            <person name="Canibe N."/>
        </authorList>
    </citation>
    <scope>NUCLEOTIDE SEQUENCE [LARGE SCALE GENOMIC DNA]</scope>
    <source>
        <strain evidence="1 2">SK9K4</strain>
    </source>
</reference>
<evidence type="ECO:0000313" key="2">
    <source>
        <dbReference type="Proteomes" id="UP000054078"/>
    </source>
</evidence>
<dbReference type="RefSeq" id="WP_059054710.1">
    <property type="nucleotide sequence ID" value="NZ_LOJF01000009.1"/>
</dbReference>
<dbReference type="PRINTS" id="PR00413">
    <property type="entry name" value="HADHALOGNASE"/>
</dbReference>
<dbReference type="Gene3D" id="3.40.50.1000">
    <property type="entry name" value="HAD superfamily/HAD-like"/>
    <property type="match status" value="1"/>
</dbReference>
<comment type="caution">
    <text evidence="1">The sequence shown here is derived from an EMBL/GenBank/DDBJ whole genome shotgun (WGS) entry which is preliminary data.</text>
</comment>
<dbReference type="PANTHER" id="PTHR18901">
    <property type="entry name" value="2-DEOXYGLUCOSE-6-PHOSPHATE PHOSPHATASE 2"/>
    <property type="match status" value="1"/>
</dbReference>
<dbReference type="NCBIfam" id="TIGR01509">
    <property type="entry name" value="HAD-SF-IA-v3"/>
    <property type="match status" value="1"/>
</dbReference>
<dbReference type="SUPFAM" id="SSF56784">
    <property type="entry name" value="HAD-like"/>
    <property type="match status" value="1"/>
</dbReference>
<dbReference type="InterPro" id="IPR036412">
    <property type="entry name" value="HAD-like_sf"/>
</dbReference>
<dbReference type="InterPro" id="IPR023198">
    <property type="entry name" value="PGP-like_dom2"/>
</dbReference>
<gene>
    <name evidence="1" type="ORF">AUL39_06165</name>
</gene>
<dbReference type="AlphaFoldDB" id="A0A100YVP7"/>
<evidence type="ECO:0000313" key="1">
    <source>
        <dbReference type="EMBL" id="KUH58561.1"/>
    </source>
</evidence>